<evidence type="ECO:0000259" key="8">
    <source>
        <dbReference type="Pfam" id="PF08439"/>
    </source>
</evidence>
<dbReference type="Pfam" id="PF01432">
    <property type="entry name" value="Peptidase_M3"/>
    <property type="match status" value="1"/>
</dbReference>
<dbReference type="InterPro" id="IPR042088">
    <property type="entry name" value="OligoPept_F_C"/>
</dbReference>
<protein>
    <recommendedName>
        <fullName evidence="6">Oligopeptidase F</fullName>
        <ecNumber evidence="6">3.4.24.-</ecNumber>
    </recommendedName>
</protein>
<feature type="domain" description="Oligopeptidase F N-terminal" evidence="8">
    <location>
        <begin position="116"/>
        <end position="185"/>
    </location>
</feature>
<reference evidence="9" key="2">
    <citation type="submission" date="2021-04" db="EMBL/GenBank/DDBJ databases">
        <authorList>
            <person name="Dong X."/>
        </authorList>
    </citation>
    <scope>NUCLEOTIDE SEQUENCE</scope>
    <source>
        <strain evidence="9">ZWT</strain>
    </source>
</reference>
<dbReference type="PANTHER" id="PTHR11804:SF84">
    <property type="entry name" value="SACCHAROLYSIN"/>
    <property type="match status" value="1"/>
</dbReference>
<dbReference type="GO" id="GO:0046872">
    <property type="term" value="F:metal ion binding"/>
    <property type="evidence" value="ECO:0007669"/>
    <property type="project" value="UniProtKB-UniRule"/>
</dbReference>
<dbReference type="EC" id="3.4.24.-" evidence="6"/>
<organism evidence="9 10">
    <name type="scientific">Oceanirhabdus seepicola</name>
    <dbReference type="NCBI Taxonomy" id="2828781"/>
    <lineage>
        <taxon>Bacteria</taxon>
        <taxon>Bacillati</taxon>
        <taxon>Bacillota</taxon>
        <taxon>Clostridia</taxon>
        <taxon>Eubacteriales</taxon>
        <taxon>Clostridiaceae</taxon>
        <taxon>Oceanirhabdus</taxon>
    </lineage>
</organism>
<dbReference type="InterPro" id="IPR013647">
    <property type="entry name" value="OligopepF_N_dom"/>
</dbReference>
<dbReference type="Gene3D" id="1.10.287.830">
    <property type="entry name" value="putative peptidase helix hairpin domain like"/>
    <property type="match status" value="1"/>
</dbReference>
<dbReference type="Proteomes" id="UP001056429">
    <property type="component" value="Unassembled WGS sequence"/>
</dbReference>
<dbReference type="SUPFAM" id="SSF55486">
    <property type="entry name" value="Metalloproteases ('zincins'), catalytic domain"/>
    <property type="match status" value="1"/>
</dbReference>
<sequence length="599" mass="69436">MGEIMKVRKRNEIDNKYKWNIEKLYEDTKTWEIDFEVLKSKVPELQKFSGKLGSSEELLNFLEKDVEISRLLDKLGRYAFLRGDEDTANAEFQALKNKISAYSAEVSSASSFFIPELLALPDGTVEKLIEDSEKLKIYEVYLKKILSQKAHTLSAEQEKILASVEDCLYAGEEIYDMFTSADIVFPKIKDESGNEIELTEGNYSTFIKSKDRQIRKDAYEAYYGTYNKFKNTLATSLTASMRTCIVNGKIRRYDSALESSLKPNNIPVEVYENVVDTINNNLSSLHRYVKLKKRVLDLDEIHMYDLNVPMVESEEEYMNYEDGVEIALEGLKPLGEEYLKIFQEGIRERWIDVYENKGKCGGAYSRGCYDSMPYILMNYNNQLNDVSTVAHEMGHAIHAYYSKNAQPYMYWKYDWFCAEVASTTNECLFMDNLIKNEKDKKKKLYLINQQLDSMMGTLFSRTMLAEFEKITHESIETGNHLSADDLCKIFSDLNIKYYGTDMVLDQCVEIKWSTIPHFYFDFYMYQYVTGFAAARSFSKMIIEEGESAVERYKVFLKSGCSDYPINMLKKAGVDMTTSKPLEDAIRKFDELLDLMEKEL</sequence>
<reference evidence="9" key="1">
    <citation type="journal article" date="2021" name="mSystems">
        <title>Bacteria and Archaea Synergistically Convert Glycine Betaine to Biogenic Methane in the Formosa Cold Seep of the South China Sea.</title>
        <authorList>
            <person name="Li L."/>
            <person name="Zhang W."/>
            <person name="Zhang S."/>
            <person name="Song L."/>
            <person name="Sun Q."/>
            <person name="Zhang H."/>
            <person name="Xiang H."/>
            <person name="Dong X."/>
        </authorList>
    </citation>
    <scope>NUCLEOTIDE SEQUENCE</scope>
    <source>
        <strain evidence="9">ZWT</strain>
    </source>
</reference>
<evidence type="ECO:0000256" key="2">
    <source>
        <dbReference type="ARBA" id="ARBA00022723"/>
    </source>
</evidence>
<dbReference type="NCBIfam" id="TIGR00181">
    <property type="entry name" value="pepF"/>
    <property type="match status" value="1"/>
</dbReference>
<evidence type="ECO:0000313" key="9">
    <source>
        <dbReference type="EMBL" id="MCM1989205.1"/>
    </source>
</evidence>
<dbReference type="Pfam" id="PF08439">
    <property type="entry name" value="Peptidase_M3_N"/>
    <property type="match status" value="1"/>
</dbReference>
<dbReference type="GO" id="GO:0004222">
    <property type="term" value="F:metalloendopeptidase activity"/>
    <property type="evidence" value="ECO:0007669"/>
    <property type="project" value="UniProtKB-UniRule"/>
</dbReference>
<evidence type="ECO:0000313" key="10">
    <source>
        <dbReference type="Proteomes" id="UP001056429"/>
    </source>
</evidence>
<evidence type="ECO:0000259" key="7">
    <source>
        <dbReference type="Pfam" id="PF01432"/>
    </source>
</evidence>
<keyword evidence="10" id="KW-1185">Reference proteome</keyword>
<feature type="domain" description="Peptidase M3A/M3B catalytic" evidence="7">
    <location>
        <begin position="207"/>
        <end position="585"/>
    </location>
</feature>
<dbReference type="InterPro" id="IPR045090">
    <property type="entry name" value="Pept_M3A_M3B"/>
</dbReference>
<comment type="function">
    <text evidence="6">Has oligopeptidase activity and degrades a variety of small bioactive peptides.</text>
</comment>
<dbReference type="Gene3D" id="1.10.1370.20">
    <property type="entry name" value="Oligoendopeptidase f, C-terminal domain"/>
    <property type="match status" value="1"/>
</dbReference>
<keyword evidence="1 6" id="KW-0645">Protease</keyword>
<evidence type="ECO:0000256" key="3">
    <source>
        <dbReference type="ARBA" id="ARBA00022801"/>
    </source>
</evidence>
<evidence type="ECO:0000256" key="4">
    <source>
        <dbReference type="ARBA" id="ARBA00022833"/>
    </source>
</evidence>
<dbReference type="PANTHER" id="PTHR11804">
    <property type="entry name" value="PROTEASE M3 THIMET OLIGOPEPTIDASE-RELATED"/>
    <property type="match status" value="1"/>
</dbReference>
<keyword evidence="2 6" id="KW-0479">Metal-binding</keyword>
<keyword evidence="4 6" id="KW-0862">Zinc</keyword>
<comment type="caution">
    <text evidence="9">The sequence shown here is derived from an EMBL/GenBank/DDBJ whole genome shotgun (WGS) entry which is preliminary data.</text>
</comment>
<name>A0A9J6P010_9CLOT</name>
<keyword evidence="5 6" id="KW-0482">Metalloprotease</keyword>
<evidence type="ECO:0000256" key="6">
    <source>
        <dbReference type="RuleBase" id="RU368091"/>
    </source>
</evidence>
<proteinExistence type="inferred from homology"/>
<gene>
    <name evidence="9" type="primary">pepF</name>
    <name evidence="9" type="ORF">KDK92_05585</name>
</gene>
<keyword evidence="3 6" id="KW-0378">Hydrolase</keyword>
<dbReference type="AlphaFoldDB" id="A0A9J6P010"/>
<evidence type="ECO:0000256" key="5">
    <source>
        <dbReference type="ARBA" id="ARBA00023049"/>
    </source>
</evidence>
<dbReference type="Gene3D" id="1.20.140.70">
    <property type="entry name" value="Oligopeptidase f, N-terminal domain"/>
    <property type="match status" value="1"/>
</dbReference>
<comment type="cofactor">
    <cofactor evidence="6">
        <name>Zn(2+)</name>
        <dbReference type="ChEBI" id="CHEBI:29105"/>
    </cofactor>
    <text evidence="6">Binds 1 zinc ion.</text>
</comment>
<accession>A0A9J6P010</accession>
<dbReference type="InterPro" id="IPR004438">
    <property type="entry name" value="Peptidase_M3B"/>
</dbReference>
<dbReference type="RefSeq" id="WP_250858143.1">
    <property type="nucleotide sequence ID" value="NZ_JAGSOJ010000001.1"/>
</dbReference>
<comment type="similarity">
    <text evidence="6">Belongs to the peptidase M3B family.</text>
</comment>
<dbReference type="InterPro" id="IPR001567">
    <property type="entry name" value="Pept_M3A_M3B_dom"/>
</dbReference>
<dbReference type="EMBL" id="JAGSOJ010000001">
    <property type="protein sequence ID" value="MCM1989205.1"/>
    <property type="molecule type" value="Genomic_DNA"/>
</dbReference>
<dbReference type="GO" id="GO:0006508">
    <property type="term" value="P:proteolysis"/>
    <property type="evidence" value="ECO:0007669"/>
    <property type="project" value="UniProtKB-KW"/>
</dbReference>
<dbReference type="CDD" id="cd09608">
    <property type="entry name" value="M3B_PepF"/>
    <property type="match status" value="1"/>
</dbReference>
<evidence type="ECO:0000256" key="1">
    <source>
        <dbReference type="ARBA" id="ARBA00022670"/>
    </source>
</evidence>
<dbReference type="GO" id="GO:0006518">
    <property type="term" value="P:peptide metabolic process"/>
    <property type="evidence" value="ECO:0007669"/>
    <property type="project" value="TreeGrafter"/>
</dbReference>